<organism evidence="1 2">
    <name type="scientific">Brucella lupini</name>
    <dbReference type="NCBI Taxonomy" id="255457"/>
    <lineage>
        <taxon>Bacteria</taxon>
        <taxon>Pseudomonadati</taxon>
        <taxon>Pseudomonadota</taxon>
        <taxon>Alphaproteobacteria</taxon>
        <taxon>Hyphomicrobiales</taxon>
        <taxon>Brucellaceae</taxon>
        <taxon>Brucella/Ochrobactrum group</taxon>
        <taxon>Brucella</taxon>
    </lineage>
</organism>
<dbReference type="Proteomes" id="UP000216363">
    <property type="component" value="Unassembled WGS sequence"/>
</dbReference>
<dbReference type="EMBL" id="NNRN01000029">
    <property type="protein sequence ID" value="OYR32411.1"/>
    <property type="molecule type" value="Genomic_DNA"/>
</dbReference>
<protein>
    <submittedName>
        <fullName evidence="1">Uncharacterized protein</fullName>
    </submittedName>
</protein>
<evidence type="ECO:0000313" key="1">
    <source>
        <dbReference type="EMBL" id="OYR32411.1"/>
    </source>
</evidence>
<evidence type="ECO:0000313" key="2">
    <source>
        <dbReference type="Proteomes" id="UP000216363"/>
    </source>
</evidence>
<dbReference type="AlphaFoldDB" id="A0A256H0R6"/>
<reference evidence="1 2" key="1">
    <citation type="submission" date="2017-07" db="EMBL/GenBank/DDBJ databases">
        <title>Draft genome of Ochrobactrum lupini type strain LUP21.</title>
        <authorList>
            <person name="Krzyzanowska D.M."/>
            <person name="Jafra S."/>
        </authorList>
    </citation>
    <scope>NUCLEOTIDE SEQUENCE [LARGE SCALE GENOMIC DNA]</scope>
    <source>
        <strain evidence="1 2">LUP21</strain>
    </source>
</reference>
<accession>A0A256H0R6</accession>
<name>A0A256H0R6_9HYPH</name>
<gene>
    <name evidence="1" type="ORF">CES86_0067</name>
</gene>
<comment type="caution">
    <text evidence="1">The sequence shown here is derived from an EMBL/GenBank/DDBJ whole genome shotgun (WGS) entry which is preliminary data.</text>
</comment>
<proteinExistence type="predicted"/>
<sequence>MTPMDATNHASSHVILPLPGNDAFARQLAGEDGWRAGGLFEIER</sequence>